<evidence type="ECO:0000313" key="2">
    <source>
        <dbReference type="Proteomes" id="UP000317722"/>
    </source>
</evidence>
<proteinExistence type="predicted"/>
<evidence type="ECO:0000313" key="1">
    <source>
        <dbReference type="EMBL" id="TPG13852.1"/>
    </source>
</evidence>
<keyword evidence="2" id="KW-1185">Reference proteome</keyword>
<sequence>MRRTPARRAGPQGGSAMSHVVQQIIRDDPRFHSGGVNCWSALPGILGVLSAHATSDTQSAETGCGASTVVFAAAGGRHTAISPDPREHQLVREYCEKIGVDHSGVTFIAESSDEVLPSLYDGRVLDFAFIDGAHSFPYAIIDWHYITSALKLHGKVLVDDIAIHAITPLYHFMAAEDWWRLESIPDDRAALFALAELPPEEGYTTQQFNRHMDYSFAPPVMRARLVAADTGTRARREAGRRLPWARELWQRRHGGR</sequence>
<protein>
    <submittedName>
        <fullName evidence="1">Class I SAM-dependent methyltransferase</fullName>
    </submittedName>
</protein>
<dbReference type="SUPFAM" id="SSF53335">
    <property type="entry name" value="S-adenosyl-L-methionine-dependent methyltransferases"/>
    <property type="match status" value="1"/>
</dbReference>
<dbReference type="AlphaFoldDB" id="A0A502CM54"/>
<comment type="caution">
    <text evidence="1">The sequence shown here is derived from an EMBL/GenBank/DDBJ whole genome shotgun (WGS) entry which is preliminary data.</text>
</comment>
<reference evidence="1 2" key="1">
    <citation type="journal article" date="2019" name="Environ. Microbiol.">
        <title>Species interactions and distinct microbial communities in high Arctic permafrost affected cryosols are associated with the CH4 and CO2 gas fluxes.</title>
        <authorList>
            <person name="Altshuler I."/>
            <person name="Hamel J."/>
            <person name="Turney S."/>
            <person name="Magnuson E."/>
            <person name="Levesque R."/>
            <person name="Greer C."/>
            <person name="Whyte L.G."/>
        </authorList>
    </citation>
    <scope>NUCLEOTIDE SEQUENCE [LARGE SCALE GENOMIC DNA]</scope>
    <source>
        <strain evidence="1 2">S9.3A</strain>
    </source>
</reference>
<dbReference type="GO" id="GO:0032259">
    <property type="term" value="P:methylation"/>
    <property type="evidence" value="ECO:0007669"/>
    <property type="project" value="UniProtKB-KW"/>
</dbReference>
<gene>
    <name evidence="1" type="ORF">EAH86_16580</name>
</gene>
<dbReference type="Gene3D" id="3.40.50.150">
    <property type="entry name" value="Vaccinia Virus protein VP39"/>
    <property type="match status" value="1"/>
</dbReference>
<dbReference type="GO" id="GO:0008168">
    <property type="term" value="F:methyltransferase activity"/>
    <property type="evidence" value="ECO:0007669"/>
    <property type="project" value="UniProtKB-KW"/>
</dbReference>
<accession>A0A502CM54</accession>
<keyword evidence="1" id="KW-0808">Transferase</keyword>
<name>A0A502CM54_9MICO</name>
<dbReference type="OrthoDB" id="240750at2"/>
<keyword evidence="1" id="KW-0489">Methyltransferase</keyword>
<dbReference type="Proteomes" id="UP000317722">
    <property type="component" value="Unassembled WGS sequence"/>
</dbReference>
<organism evidence="1 2">
    <name type="scientific">Pedococcus bigeumensis</name>
    <dbReference type="NCBI Taxonomy" id="433644"/>
    <lineage>
        <taxon>Bacteria</taxon>
        <taxon>Bacillati</taxon>
        <taxon>Actinomycetota</taxon>
        <taxon>Actinomycetes</taxon>
        <taxon>Micrococcales</taxon>
        <taxon>Intrasporangiaceae</taxon>
        <taxon>Pedococcus</taxon>
    </lineage>
</organism>
<dbReference type="InterPro" id="IPR029063">
    <property type="entry name" value="SAM-dependent_MTases_sf"/>
</dbReference>
<dbReference type="EMBL" id="RCZM01000006">
    <property type="protein sequence ID" value="TPG13852.1"/>
    <property type="molecule type" value="Genomic_DNA"/>
</dbReference>
<dbReference type="Pfam" id="PF13578">
    <property type="entry name" value="Methyltransf_24"/>
    <property type="match status" value="1"/>
</dbReference>